<dbReference type="OrthoDB" id="9805171at2"/>
<gene>
    <name evidence="5" type="ORF">FKR81_34695</name>
</gene>
<accession>A0A563EIS9</accession>
<organism evidence="5 6">
    <name type="scientific">Lentzea tibetensis</name>
    <dbReference type="NCBI Taxonomy" id="2591470"/>
    <lineage>
        <taxon>Bacteria</taxon>
        <taxon>Bacillati</taxon>
        <taxon>Actinomycetota</taxon>
        <taxon>Actinomycetes</taxon>
        <taxon>Pseudonocardiales</taxon>
        <taxon>Pseudonocardiaceae</taxon>
        <taxon>Lentzea</taxon>
    </lineage>
</organism>
<dbReference type="PANTHER" id="PTHR43464">
    <property type="entry name" value="METHYLTRANSFERASE"/>
    <property type="match status" value="1"/>
</dbReference>
<dbReference type="RefSeq" id="WP_146358471.1">
    <property type="nucleotide sequence ID" value="NZ_VOBR01000030.1"/>
</dbReference>
<proteinExistence type="predicted"/>
<protein>
    <submittedName>
        <fullName evidence="5">Class I SAM-dependent methyltransferase</fullName>
    </submittedName>
</protein>
<sequence length="192" mass="21901">MVGRRAYNFMYRTWAPWESGPREELVDLVTRHVLEPGRAIDLGCGSGANAIFLAQRGFEVTGVDFSPVGLEKARRKAKDLPARFLEGDLTADQIPGVDGTFDLLVDYGVLDDLRGPQREAMARTILRLSHENSRFLLWCFYDEIPWWRRKGARFPGLKPGEETELFGADWTIERLPRPANGFAAFLMSRRQR</sequence>
<keyword evidence="3" id="KW-0949">S-adenosyl-L-methionine</keyword>
<evidence type="ECO:0000313" key="6">
    <source>
        <dbReference type="Proteomes" id="UP000316639"/>
    </source>
</evidence>
<keyword evidence="2 5" id="KW-0808">Transferase</keyword>
<dbReference type="SUPFAM" id="SSF53335">
    <property type="entry name" value="S-adenosyl-L-methionine-dependent methyltransferases"/>
    <property type="match status" value="1"/>
</dbReference>
<evidence type="ECO:0000256" key="3">
    <source>
        <dbReference type="ARBA" id="ARBA00022691"/>
    </source>
</evidence>
<name>A0A563EIS9_9PSEU</name>
<dbReference type="InterPro" id="IPR029063">
    <property type="entry name" value="SAM-dependent_MTases_sf"/>
</dbReference>
<dbReference type="Pfam" id="PF13649">
    <property type="entry name" value="Methyltransf_25"/>
    <property type="match status" value="1"/>
</dbReference>
<dbReference type="GO" id="GO:0032259">
    <property type="term" value="P:methylation"/>
    <property type="evidence" value="ECO:0007669"/>
    <property type="project" value="UniProtKB-KW"/>
</dbReference>
<dbReference type="InterPro" id="IPR041698">
    <property type="entry name" value="Methyltransf_25"/>
</dbReference>
<dbReference type="AlphaFoldDB" id="A0A563EIS9"/>
<feature type="domain" description="Methyltransferase" evidence="4">
    <location>
        <begin position="40"/>
        <end position="128"/>
    </location>
</feature>
<keyword evidence="1 5" id="KW-0489">Methyltransferase</keyword>
<dbReference type="CDD" id="cd02440">
    <property type="entry name" value="AdoMet_MTases"/>
    <property type="match status" value="1"/>
</dbReference>
<evidence type="ECO:0000256" key="2">
    <source>
        <dbReference type="ARBA" id="ARBA00022679"/>
    </source>
</evidence>
<keyword evidence="6" id="KW-1185">Reference proteome</keyword>
<evidence type="ECO:0000256" key="1">
    <source>
        <dbReference type="ARBA" id="ARBA00022603"/>
    </source>
</evidence>
<evidence type="ECO:0000313" key="5">
    <source>
        <dbReference type="EMBL" id="TWP46736.1"/>
    </source>
</evidence>
<dbReference type="Proteomes" id="UP000316639">
    <property type="component" value="Unassembled WGS sequence"/>
</dbReference>
<reference evidence="5 6" key="1">
    <citation type="submission" date="2019-07" db="EMBL/GenBank/DDBJ databases">
        <title>Lentzea xizangensis sp. nov., isolated from Qinghai-Tibetan Plateau Soils.</title>
        <authorList>
            <person name="Huang J."/>
        </authorList>
    </citation>
    <scope>NUCLEOTIDE SEQUENCE [LARGE SCALE GENOMIC DNA]</scope>
    <source>
        <strain evidence="5 6">FXJ1.1311</strain>
    </source>
</reference>
<comment type="caution">
    <text evidence="5">The sequence shown here is derived from an EMBL/GenBank/DDBJ whole genome shotgun (WGS) entry which is preliminary data.</text>
</comment>
<evidence type="ECO:0000259" key="4">
    <source>
        <dbReference type="Pfam" id="PF13649"/>
    </source>
</evidence>
<dbReference type="PANTHER" id="PTHR43464:SF19">
    <property type="entry name" value="UBIQUINONE BIOSYNTHESIS O-METHYLTRANSFERASE, MITOCHONDRIAL"/>
    <property type="match status" value="1"/>
</dbReference>
<dbReference type="Gene3D" id="3.40.50.150">
    <property type="entry name" value="Vaccinia Virus protein VP39"/>
    <property type="match status" value="1"/>
</dbReference>
<dbReference type="EMBL" id="VOBR01000030">
    <property type="protein sequence ID" value="TWP46736.1"/>
    <property type="molecule type" value="Genomic_DNA"/>
</dbReference>
<dbReference type="GO" id="GO:0008168">
    <property type="term" value="F:methyltransferase activity"/>
    <property type="evidence" value="ECO:0007669"/>
    <property type="project" value="UniProtKB-KW"/>
</dbReference>